<evidence type="ECO:0000313" key="3">
    <source>
        <dbReference type="EMBL" id="PIX17905.1"/>
    </source>
</evidence>
<organism evidence="3 4">
    <name type="scientific">Candidatus Desantisbacteria bacterium CG_4_8_14_3_um_filter_40_12</name>
    <dbReference type="NCBI Taxonomy" id="1974545"/>
    <lineage>
        <taxon>Bacteria</taxon>
        <taxon>Candidatus Desantisiibacteriota</taxon>
    </lineage>
</organism>
<dbReference type="Proteomes" id="UP000229297">
    <property type="component" value="Unassembled WGS sequence"/>
</dbReference>
<evidence type="ECO:0000259" key="2">
    <source>
        <dbReference type="Pfam" id="PF07589"/>
    </source>
</evidence>
<gene>
    <name evidence="3" type="ORF">COZ71_00830</name>
</gene>
<name>A0A2M7JEQ0_9BACT</name>
<accession>A0A2M7JEQ0</accession>
<proteinExistence type="predicted"/>
<sequence length="283" mass="30466">MNDVYFIKGGKTMKLIKLMVITTAVMLCTAQAFAYSFVNADIAAEVAADGRISVLKATGTSDDLVDTMYATIYYSLSSGGAVISKSIGGDFSNLWTNETPDLTPEAEGDMLQVASLYRIAPRGAGDTLDVKVSTKLEDDKTYLAQRYWVEYDENGGFDLFDVKLEITMVSSAVAPVLWAGMQASTGPIVSDWGSTSPWTDPTDTAHLNSWRVQGYVPGIPDDRNILPPKTITMDWALGDLGNVPVPAVVGALELRMDVVPEPCTMALMGAGLLGLFGARRKRS</sequence>
<evidence type="ECO:0000256" key="1">
    <source>
        <dbReference type="SAM" id="SignalP"/>
    </source>
</evidence>
<dbReference type="AlphaFoldDB" id="A0A2M7JEQ0"/>
<evidence type="ECO:0000313" key="4">
    <source>
        <dbReference type="Proteomes" id="UP000229297"/>
    </source>
</evidence>
<dbReference type="InterPro" id="IPR013424">
    <property type="entry name" value="Ice-binding_C"/>
</dbReference>
<reference evidence="4" key="1">
    <citation type="submission" date="2017-09" db="EMBL/GenBank/DDBJ databases">
        <title>Depth-based differentiation of microbial function through sediment-hosted aquifers and enrichment of novel symbionts in the deep terrestrial subsurface.</title>
        <authorList>
            <person name="Probst A.J."/>
            <person name="Ladd B."/>
            <person name="Jarett J.K."/>
            <person name="Geller-Mcgrath D.E."/>
            <person name="Sieber C.M.K."/>
            <person name="Emerson J.B."/>
            <person name="Anantharaman K."/>
            <person name="Thomas B.C."/>
            <person name="Malmstrom R."/>
            <person name="Stieglmeier M."/>
            <person name="Klingl A."/>
            <person name="Woyke T."/>
            <person name="Ryan C.M."/>
            <person name="Banfield J.F."/>
        </authorList>
    </citation>
    <scope>NUCLEOTIDE SEQUENCE [LARGE SCALE GENOMIC DNA]</scope>
</reference>
<dbReference type="NCBIfam" id="TIGR02595">
    <property type="entry name" value="PEP_CTERM"/>
    <property type="match status" value="1"/>
</dbReference>
<protein>
    <recommendedName>
        <fullName evidence="2">Ice-binding protein C-terminal domain-containing protein</fullName>
    </recommendedName>
</protein>
<dbReference type="EMBL" id="PFIC01000021">
    <property type="protein sequence ID" value="PIX17905.1"/>
    <property type="molecule type" value="Genomic_DNA"/>
</dbReference>
<dbReference type="Pfam" id="PF07589">
    <property type="entry name" value="PEP-CTERM"/>
    <property type="match status" value="1"/>
</dbReference>
<comment type="caution">
    <text evidence="3">The sequence shown here is derived from an EMBL/GenBank/DDBJ whole genome shotgun (WGS) entry which is preliminary data.</text>
</comment>
<feature type="domain" description="Ice-binding protein C-terminal" evidence="2">
    <location>
        <begin position="259"/>
        <end position="281"/>
    </location>
</feature>
<keyword evidence="1" id="KW-0732">Signal</keyword>
<feature type="chain" id="PRO_5014876313" description="Ice-binding protein C-terminal domain-containing protein" evidence="1">
    <location>
        <begin position="35"/>
        <end position="283"/>
    </location>
</feature>
<feature type="signal peptide" evidence="1">
    <location>
        <begin position="1"/>
        <end position="34"/>
    </location>
</feature>